<evidence type="ECO:0000313" key="3">
    <source>
        <dbReference type="Proteomes" id="UP000472676"/>
    </source>
</evidence>
<protein>
    <submittedName>
        <fullName evidence="2">Alpha/beta hydrolase</fullName>
    </submittedName>
</protein>
<gene>
    <name evidence="2" type="ORF">G7Y85_13880</name>
</gene>
<dbReference type="RefSeq" id="WP_166258199.1">
    <property type="nucleotide sequence ID" value="NZ_JAAMOW010000007.1"/>
</dbReference>
<organism evidence="2 3">
    <name type="scientific">Solimonas terrae</name>
    <dbReference type="NCBI Taxonomy" id="1396819"/>
    <lineage>
        <taxon>Bacteria</taxon>
        <taxon>Pseudomonadati</taxon>
        <taxon>Pseudomonadota</taxon>
        <taxon>Gammaproteobacteria</taxon>
        <taxon>Nevskiales</taxon>
        <taxon>Nevskiaceae</taxon>
        <taxon>Solimonas</taxon>
    </lineage>
</organism>
<dbReference type="Gene3D" id="3.40.50.1820">
    <property type="entry name" value="alpha/beta hydrolase"/>
    <property type="match status" value="1"/>
</dbReference>
<accession>A0A6M2BTR8</accession>
<evidence type="ECO:0000259" key="1">
    <source>
        <dbReference type="Pfam" id="PF07859"/>
    </source>
</evidence>
<dbReference type="InterPro" id="IPR029058">
    <property type="entry name" value="AB_hydrolase_fold"/>
</dbReference>
<dbReference type="GO" id="GO:0004806">
    <property type="term" value="F:triacylglycerol lipase activity"/>
    <property type="evidence" value="ECO:0007669"/>
    <property type="project" value="TreeGrafter"/>
</dbReference>
<dbReference type="EMBL" id="JAAMOW010000007">
    <property type="protein sequence ID" value="NGY05858.1"/>
    <property type="molecule type" value="Genomic_DNA"/>
</dbReference>
<proteinExistence type="predicted"/>
<comment type="caution">
    <text evidence="2">The sequence shown here is derived from an EMBL/GenBank/DDBJ whole genome shotgun (WGS) entry which is preliminary data.</text>
</comment>
<dbReference type="GO" id="GO:0004771">
    <property type="term" value="F:sterol ester esterase activity"/>
    <property type="evidence" value="ECO:0007669"/>
    <property type="project" value="TreeGrafter"/>
</dbReference>
<dbReference type="PANTHER" id="PTHR23025">
    <property type="entry name" value="TRIACYLGLYCEROL LIPASE"/>
    <property type="match status" value="1"/>
</dbReference>
<reference evidence="2 3" key="1">
    <citation type="journal article" date="2014" name="Int. J. Syst. Evol. Microbiol.">
        <title>Solimonas terrae sp. nov., isolated from soil.</title>
        <authorList>
            <person name="Kim S.J."/>
            <person name="Moon J.Y."/>
            <person name="Weon H.Y."/>
            <person name="Ahn J.H."/>
            <person name="Chen W.M."/>
            <person name="Kwon S.W."/>
        </authorList>
    </citation>
    <scope>NUCLEOTIDE SEQUENCE [LARGE SCALE GENOMIC DNA]</scope>
    <source>
        <strain evidence="2 3">KIS83-12</strain>
    </source>
</reference>
<dbReference type="AlphaFoldDB" id="A0A6M2BTR8"/>
<sequence length="324" mass="35577">MNTHTEKRETGVWSLLPDTISREARAIAEMFRHVPINRVAPTSTEEWRARNEAGKAFIASPLMQQMLNVKPAQSRRLTLDGAEHVLFHPPGYDAGRDPRLLVHIHGGGYVSGAPENEACSATPVVELLNCAVLSVRYPLWWEAPPGADVDRLVAIYRELRKERPASSIALMGNSAGGGLALRTTLRLHALGEALPAALLLATPWTDVTGAGDTNRTLVPYDILDTDSLDTVRKLVGSDEALRSAALSPIHARYPADFPPTIIATGTRDTLLSDCARLQRKLIDAGVTQELRVFEGMPHGFMGFRMPESDACMQDFCTFLDRYLK</sequence>
<keyword evidence="3" id="KW-1185">Reference proteome</keyword>
<dbReference type="InterPro" id="IPR013094">
    <property type="entry name" value="AB_hydrolase_3"/>
</dbReference>
<feature type="domain" description="Alpha/beta hydrolase fold-3" evidence="1">
    <location>
        <begin position="101"/>
        <end position="301"/>
    </location>
</feature>
<dbReference type="GO" id="GO:0019433">
    <property type="term" value="P:triglyceride catabolic process"/>
    <property type="evidence" value="ECO:0007669"/>
    <property type="project" value="TreeGrafter"/>
</dbReference>
<keyword evidence="2" id="KW-0378">Hydrolase</keyword>
<dbReference type="PANTHER" id="PTHR23025:SF3">
    <property type="entry name" value="HORMONE-SENSITIVE LIPASE"/>
    <property type="match status" value="1"/>
</dbReference>
<dbReference type="Proteomes" id="UP000472676">
    <property type="component" value="Unassembled WGS sequence"/>
</dbReference>
<evidence type="ECO:0000313" key="2">
    <source>
        <dbReference type="EMBL" id="NGY05858.1"/>
    </source>
</evidence>
<name>A0A6M2BTR8_9GAMM</name>
<dbReference type="GO" id="GO:0005829">
    <property type="term" value="C:cytosol"/>
    <property type="evidence" value="ECO:0007669"/>
    <property type="project" value="TreeGrafter"/>
</dbReference>
<dbReference type="Pfam" id="PF07859">
    <property type="entry name" value="Abhydrolase_3"/>
    <property type="match status" value="1"/>
</dbReference>
<dbReference type="SUPFAM" id="SSF53474">
    <property type="entry name" value="alpha/beta-Hydrolases"/>
    <property type="match status" value="1"/>
</dbReference>